<sequence length="241" mass="24884">MWPTSPRLAIVALATLVAGCASLGGEASRLELQSEKLMVLTAEQNAARDRTGKYADPNAVQAAQAAALLAAGIGCLVQQVGWDEACSSTDVAIYAVPAALAQVDTGDATPTDAAEAANVSRRLEIAREQLTVAQQSRQLAKTVVAESIASLEQTKAGVAAGTVPPDRLKAARAEARADVEQIRTAASIMGAGANSLTPGRFAPNATRMKGLRTIQSNLTDEQSKTTALHDALVTAINRSAP</sequence>
<reference evidence="1 2" key="1">
    <citation type="submission" date="2020-08" db="EMBL/GenBank/DDBJ databases">
        <title>Genomic Encyclopedia of Type Strains, Phase IV (KMG-IV): sequencing the most valuable type-strain genomes for metagenomic binning, comparative biology and taxonomic classification.</title>
        <authorList>
            <person name="Goeker M."/>
        </authorList>
    </citation>
    <scope>NUCLEOTIDE SEQUENCE [LARGE SCALE GENOMIC DNA]</scope>
    <source>
        <strain evidence="1 2">DSM 101730</strain>
    </source>
</reference>
<proteinExistence type="predicted"/>
<name>A0A840SQS6_9RHOB</name>
<comment type="caution">
    <text evidence="1">The sequence shown here is derived from an EMBL/GenBank/DDBJ whole genome shotgun (WGS) entry which is preliminary data.</text>
</comment>
<gene>
    <name evidence="1" type="ORF">HNP73_002764</name>
</gene>
<dbReference type="EMBL" id="JACHFM010000002">
    <property type="protein sequence ID" value="MBB5222828.1"/>
    <property type="molecule type" value="Genomic_DNA"/>
</dbReference>
<accession>A0A840SQS6</accession>
<keyword evidence="2" id="KW-1185">Reference proteome</keyword>
<dbReference type="RefSeq" id="WP_184150349.1">
    <property type="nucleotide sequence ID" value="NZ_JACHFM010000002.1"/>
</dbReference>
<dbReference type="Proteomes" id="UP000549457">
    <property type="component" value="Unassembled WGS sequence"/>
</dbReference>
<evidence type="ECO:0000313" key="2">
    <source>
        <dbReference type="Proteomes" id="UP000549457"/>
    </source>
</evidence>
<organism evidence="1 2">
    <name type="scientific">Amaricoccus macauensis</name>
    <dbReference type="NCBI Taxonomy" id="57001"/>
    <lineage>
        <taxon>Bacteria</taxon>
        <taxon>Pseudomonadati</taxon>
        <taxon>Pseudomonadota</taxon>
        <taxon>Alphaproteobacteria</taxon>
        <taxon>Rhodobacterales</taxon>
        <taxon>Paracoccaceae</taxon>
        <taxon>Amaricoccus</taxon>
    </lineage>
</organism>
<protein>
    <submittedName>
        <fullName evidence="1">Uncharacterized protein</fullName>
    </submittedName>
</protein>
<evidence type="ECO:0000313" key="1">
    <source>
        <dbReference type="EMBL" id="MBB5222828.1"/>
    </source>
</evidence>
<dbReference type="AlphaFoldDB" id="A0A840SQS6"/>
<dbReference type="PROSITE" id="PS51257">
    <property type="entry name" value="PROKAR_LIPOPROTEIN"/>
    <property type="match status" value="1"/>
</dbReference>